<evidence type="ECO:0000256" key="2">
    <source>
        <dbReference type="ARBA" id="ARBA00004922"/>
    </source>
</evidence>
<evidence type="ECO:0000256" key="4">
    <source>
        <dbReference type="ARBA" id="ARBA00022692"/>
    </source>
</evidence>
<evidence type="ECO:0000256" key="5">
    <source>
        <dbReference type="ARBA" id="ARBA00022824"/>
    </source>
</evidence>
<dbReference type="EMBL" id="FQNF01000004">
    <property type="protein sequence ID" value="SGZ38100.1"/>
    <property type="molecule type" value="Genomic_DNA"/>
</dbReference>
<feature type="transmembrane region" description="Helical" evidence="10">
    <location>
        <begin position="470"/>
        <end position="491"/>
    </location>
</feature>
<dbReference type="OrthoDB" id="9979195at2759"/>
<comment type="function">
    <text evidence="9 10">Intramembrane glycolipid transporter that operates in the biosynthetic pathway of dolichol-linked oligosaccharides, the glycan precursors employed in protein asparagine (N)-glycosylation. The sequential addition of sugars to dolichol pyrophosphate produces dolichol-linked oligosaccharides containing fourteen sugars, including two GlcNAcs, nine mannoses and three glucoses. Once assembled, the oligosaccharide is transferred from the lipid to nascent proteins by oligosaccharyltransferases. The assembly of dolichol-linked oligosaccharides begins on the cytosolic side of the endoplasmic reticulum membrane and finishes in its lumen. RFT1 could mediate the translocation of the cytosolically oriented intermediate DolPP-GlcNAc2Man5, produced by ALG11, into the ER lumen where dolichol-linked oligosaccharides assembly continues. However, the intramembrane lipid transporter activity could not be confirmed in vitro.</text>
</comment>
<reference evidence="12" key="1">
    <citation type="submission" date="2016-11" db="EMBL/GenBank/DDBJ databases">
        <authorList>
            <person name="Guldener U."/>
        </authorList>
    </citation>
    <scope>NUCLEOTIDE SEQUENCE [LARGE SCALE GENOMIC DNA]</scope>
</reference>
<evidence type="ECO:0000256" key="7">
    <source>
        <dbReference type="ARBA" id="ARBA00023136"/>
    </source>
</evidence>
<dbReference type="PANTHER" id="PTHR13117">
    <property type="entry name" value="ENDOPLASMIC RETICULUM MULTISPAN TRANSMEMBRANE PROTEIN-RELATED"/>
    <property type="match status" value="1"/>
</dbReference>
<feature type="transmembrane region" description="Helical" evidence="10">
    <location>
        <begin position="516"/>
        <end position="536"/>
    </location>
</feature>
<evidence type="ECO:0000256" key="1">
    <source>
        <dbReference type="ARBA" id="ARBA00004477"/>
    </source>
</evidence>
<accession>A0A1L0AWY8</accession>
<evidence type="ECO:0000256" key="6">
    <source>
        <dbReference type="ARBA" id="ARBA00022989"/>
    </source>
</evidence>
<dbReference type="Proteomes" id="UP000183365">
    <property type="component" value="Unassembled WGS sequence"/>
</dbReference>
<evidence type="ECO:0000313" key="12">
    <source>
        <dbReference type="Proteomes" id="UP000183365"/>
    </source>
</evidence>
<dbReference type="VEuPathDB" id="FungiDB:HGUI_00301"/>
<evidence type="ECO:0000256" key="9">
    <source>
        <dbReference type="ARBA" id="ARBA00045912"/>
    </source>
</evidence>
<comment type="pathway">
    <text evidence="2">Protein modification; protein glycosylation.</text>
</comment>
<protein>
    <recommendedName>
        <fullName evidence="8 10">Man(5)GlcNAc(2)-PP-dolichol translocation protein RFT1</fullName>
    </recommendedName>
</protein>
<organism evidence="11 12">
    <name type="scientific">Hanseniaspora guilliermondii</name>
    <dbReference type="NCBI Taxonomy" id="56406"/>
    <lineage>
        <taxon>Eukaryota</taxon>
        <taxon>Fungi</taxon>
        <taxon>Dikarya</taxon>
        <taxon>Ascomycota</taxon>
        <taxon>Saccharomycotina</taxon>
        <taxon>Saccharomycetes</taxon>
        <taxon>Saccharomycodales</taxon>
        <taxon>Saccharomycodaceae</taxon>
        <taxon>Hanseniaspora</taxon>
    </lineage>
</organism>
<dbReference type="AlphaFoldDB" id="A0A1L0AWY8"/>
<dbReference type="PANTHER" id="PTHR13117:SF5">
    <property type="entry name" value="PROTEIN RFT1 HOMOLOG"/>
    <property type="match status" value="1"/>
</dbReference>
<evidence type="ECO:0000313" key="11">
    <source>
        <dbReference type="EMBL" id="SGZ38100.1"/>
    </source>
</evidence>
<feature type="transmembrane region" description="Helical" evidence="10">
    <location>
        <begin position="102"/>
        <end position="123"/>
    </location>
</feature>
<dbReference type="InterPro" id="IPR007594">
    <property type="entry name" value="RFT1"/>
</dbReference>
<keyword evidence="10" id="KW-0813">Transport</keyword>
<keyword evidence="5 10" id="KW-0256">Endoplasmic reticulum</keyword>
<keyword evidence="4 10" id="KW-0812">Transmembrane</keyword>
<name>A0A1L0AWY8_9ASCO</name>
<sequence length="573" mass="66515">MSDDKLLSKSTKGVSFLILQQFFTKILTFVMNNLLIRYLSPKVFGIMAFLTFLHDTCLFFSREAIRICILRISNVSEKDETEEKRKDMLNIENISKNNLQSIINFSYVSLIIGVPLSSILFVWQYNKINLYFKSLPHFQLSIFILWISIIMELGAEFFYNLNQYLLNYNTRSKFEGISLTLGNLVNFLTIYYTINAKATISEEGIAILGFSLGKLAFSSILLGLYYVDYKRNFQPYNKFSLWLTIIKPEHEDDGVNNIYNSKKKTYYFNEEILTHFKKVYFQMCFKHLLTEGDKLIINSLCSIEEQGIYSLLANYGSLITRILFQPIEETTRLFLTKIFSSTTSSFTSQKNFSKQTLTLSFQVISNIIKGYLYLSILILIYGPINSSYLLKFLIGSKWSSTTVLETIRTYCCYLPLLSMNGILEAFFQSVASGDEIVKQSYMMMALSAVFMTNCYIFIKIYNLSLEGLILSNGISMVLRITYCTVFISHFYRKNLPTELVSSHTVKQLFNLRHIRNIGIVSMFFWLLVYTCVGKFTHNFKQLLLNVLTALALLLLMCYNERRLLMSFLKKEKK</sequence>
<feature type="transmembrane region" description="Helical" evidence="10">
    <location>
        <begin position="43"/>
        <end position="61"/>
    </location>
</feature>
<dbReference type="Pfam" id="PF04506">
    <property type="entry name" value="Rft-1"/>
    <property type="match status" value="1"/>
</dbReference>
<proteinExistence type="inferred from homology"/>
<evidence type="ECO:0000256" key="8">
    <source>
        <dbReference type="ARBA" id="ARBA00044793"/>
    </source>
</evidence>
<dbReference type="GO" id="GO:0006488">
    <property type="term" value="P:dolichol-linked oligosaccharide biosynthetic process"/>
    <property type="evidence" value="ECO:0007669"/>
    <property type="project" value="InterPro"/>
</dbReference>
<keyword evidence="7 10" id="KW-0472">Membrane</keyword>
<feature type="transmembrane region" description="Helical" evidence="10">
    <location>
        <begin position="439"/>
        <end position="458"/>
    </location>
</feature>
<gene>
    <name evidence="11" type="ORF">HGUI_00301</name>
</gene>
<feature type="transmembrane region" description="Helical" evidence="10">
    <location>
        <begin position="12"/>
        <end position="31"/>
    </location>
</feature>
<keyword evidence="6 10" id="KW-1133">Transmembrane helix</keyword>
<comment type="subcellular location">
    <subcellularLocation>
        <location evidence="1 10">Endoplasmic reticulum membrane</location>
        <topology evidence="1 10">Multi-pass membrane protein</topology>
    </subcellularLocation>
</comment>
<evidence type="ECO:0000256" key="3">
    <source>
        <dbReference type="ARBA" id="ARBA00010288"/>
    </source>
</evidence>
<dbReference type="GO" id="GO:0005789">
    <property type="term" value="C:endoplasmic reticulum membrane"/>
    <property type="evidence" value="ECO:0007669"/>
    <property type="project" value="UniProtKB-SubCell"/>
</dbReference>
<feature type="transmembrane region" description="Helical" evidence="10">
    <location>
        <begin position="174"/>
        <end position="194"/>
    </location>
</feature>
<feature type="transmembrane region" description="Helical" evidence="10">
    <location>
        <begin position="542"/>
        <end position="559"/>
    </location>
</feature>
<feature type="transmembrane region" description="Helical" evidence="10">
    <location>
        <begin position="206"/>
        <end position="227"/>
    </location>
</feature>
<comment type="similarity">
    <text evidence="3 10">Belongs to the RFT1 family.</text>
</comment>
<dbReference type="GO" id="GO:0034203">
    <property type="term" value="P:glycolipid translocation"/>
    <property type="evidence" value="ECO:0007669"/>
    <property type="project" value="TreeGrafter"/>
</dbReference>
<keyword evidence="12" id="KW-1185">Reference proteome</keyword>
<evidence type="ECO:0000256" key="10">
    <source>
        <dbReference type="RuleBase" id="RU365067"/>
    </source>
</evidence>
<feature type="transmembrane region" description="Helical" evidence="10">
    <location>
        <begin position="143"/>
        <end position="162"/>
    </location>
</feature>